<dbReference type="EMBL" id="MU004182">
    <property type="protein sequence ID" value="KAF2501065.1"/>
    <property type="molecule type" value="Genomic_DNA"/>
</dbReference>
<dbReference type="InterPro" id="IPR006629">
    <property type="entry name" value="LITAF"/>
</dbReference>
<dbReference type="Proteomes" id="UP000799750">
    <property type="component" value="Unassembled WGS sequence"/>
</dbReference>
<accession>A0A6A6R8E1</accession>
<keyword evidence="1" id="KW-0812">Transmembrane</keyword>
<feature type="transmembrane region" description="Helical" evidence="1">
    <location>
        <begin position="50"/>
        <end position="69"/>
    </location>
</feature>
<protein>
    <recommendedName>
        <fullName evidence="2">LITAF domain-containing protein</fullName>
    </recommendedName>
</protein>
<gene>
    <name evidence="3" type="ORF">BU16DRAFT_190012</name>
</gene>
<name>A0A6A6R8E1_9PEZI</name>
<dbReference type="SMART" id="SM00714">
    <property type="entry name" value="LITAF"/>
    <property type="match status" value="1"/>
</dbReference>
<keyword evidence="1" id="KW-1133">Transmembrane helix</keyword>
<evidence type="ECO:0000313" key="3">
    <source>
        <dbReference type="EMBL" id="KAF2501065.1"/>
    </source>
</evidence>
<keyword evidence="4" id="KW-1185">Reference proteome</keyword>
<organism evidence="3 4">
    <name type="scientific">Lophium mytilinum</name>
    <dbReference type="NCBI Taxonomy" id="390894"/>
    <lineage>
        <taxon>Eukaryota</taxon>
        <taxon>Fungi</taxon>
        <taxon>Dikarya</taxon>
        <taxon>Ascomycota</taxon>
        <taxon>Pezizomycotina</taxon>
        <taxon>Dothideomycetes</taxon>
        <taxon>Pleosporomycetidae</taxon>
        <taxon>Mytilinidiales</taxon>
        <taxon>Mytilinidiaceae</taxon>
        <taxon>Lophium</taxon>
    </lineage>
</organism>
<keyword evidence="1" id="KW-0472">Membrane</keyword>
<feature type="domain" description="LITAF" evidence="2">
    <location>
        <begin position="10"/>
        <end position="92"/>
    </location>
</feature>
<sequence length="102" mass="11229">MALTPAIKAEHPDIQLPTQLGRNIRQRRVCPESISNCLVFFGATSISENTHAWALGLCCLVCLGCIPYLMNSLKDVQHKCGRCGVLLATWHRGGTTEVHIRS</sequence>
<evidence type="ECO:0000256" key="1">
    <source>
        <dbReference type="SAM" id="Phobius"/>
    </source>
</evidence>
<reference evidence="3" key="1">
    <citation type="journal article" date="2020" name="Stud. Mycol.">
        <title>101 Dothideomycetes genomes: a test case for predicting lifestyles and emergence of pathogens.</title>
        <authorList>
            <person name="Haridas S."/>
            <person name="Albert R."/>
            <person name="Binder M."/>
            <person name="Bloem J."/>
            <person name="Labutti K."/>
            <person name="Salamov A."/>
            <person name="Andreopoulos B."/>
            <person name="Baker S."/>
            <person name="Barry K."/>
            <person name="Bills G."/>
            <person name="Bluhm B."/>
            <person name="Cannon C."/>
            <person name="Castanera R."/>
            <person name="Culley D."/>
            <person name="Daum C."/>
            <person name="Ezra D."/>
            <person name="Gonzalez J."/>
            <person name="Henrissat B."/>
            <person name="Kuo A."/>
            <person name="Liang C."/>
            <person name="Lipzen A."/>
            <person name="Lutzoni F."/>
            <person name="Magnuson J."/>
            <person name="Mondo S."/>
            <person name="Nolan M."/>
            <person name="Ohm R."/>
            <person name="Pangilinan J."/>
            <person name="Park H.-J."/>
            <person name="Ramirez L."/>
            <person name="Alfaro M."/>
            <person name="Sun H."/>
            <person name="Tritt A."/>
            <person name="Yoshinaga Y."/>
            <person name="Zwiers L.-H."/>
            <person name="Turgeon B."/>
            <person name="Goodwin S."/>
            <person name="Spatafora J."/>
            <person name="Crous P."/>
            <person name="Grigoriev I."/>
        </authorList>
    </citation>
    <scope>NUCLEOTIDE SEQUENCE</scope>
    <source>
        <strain evidence="3">CBS 269.34</strain>
    </source>
</reference>
<proteinExistence type="predicted"/>
<dbReference type="Pfam" id="PF10601">
    <property type="entry name" value="zf-LITAF-like"/>
    <property type="match status" value="1"/>
</dbReference>
<dbReference type="AlphaFoldDB" id="A0A6A6R8E1"/>
<evidence type="ECO:0000259" key="2">
    <source>
        <dbReference type="PROSITE" id="PS51837"/>
    </source>
</evidence>
<evidence type="ECO:0000313" key="4">
    <source>
        <dbReference type="Proteomes" id="UP000799750"/>
    </source>
</evidence>
<dbReference type="PROSITE" id="PS51837">
    <property type="entry name" value="LITAF"/>
    <property type="match status" value="1"/>
</dbReference>
<dbReference type="OrthoDB" id="5599753at2759"/>